<proteinExistence type="inferred from homology"/>
<dbReference type="GO" id="GO:0000105">
    <property type="term" value="P:L-histidine biosynthetic process"/>
    <property type="evidence" value="ECO:0007669"/>
    <property type="project" value="UniProtKB-KW"/>
</dbReference>
<evidence type="ECO:0000256" key="1">
    <source>
        <dbReference type="ARBA" id="ARBA00009667"/>
    </source>
</evidence>
<evidence type="ECO:0000256" key="5">
    <source>
        <dbReference type="RuleBase" id="RU003657"/>
    </source>
</evidence>
<dbReference type="Pfam" id="PF00977">
    <property type="entry name" value="His_biosynth"/>
    <property type="match status" value="1"/>
</dbReference>
<evidence type="ECO:0000313" key="7">
    <source>
        <dbReference type="Proteomes" id="UP000223759"/>
    </source>
</evidence>
<organism evidence="6 7">
    <name type="scientific">Ectothiorhodosinus mongolicus</name>
    <dbReference type="NCBI Taxonomy" id="233100"/>
    <lineage>
        <taxon>Bacteria</taxon>
        <taxon>Pseudomonadati</taxon>
        <taxon>Pseudomonadota</taxon>
        <taxon>Gammaproteobacteria</taxon>
        <taxon>Chromatiales</taxon>
        <taxon>Ectothiorhodospiraceae</taxon>
        <taxon>Ectothiorhodosinus</taxon>
    </lineage>
</organism>
<gene>
    <name evidence="6" type="ORF">SAMN05216526_0836</name>
</gene>
<keyword evidence="3 5" id="KW-0368">Histidine biosynthesis</keyword>
<dbReference type="RefSeq" id="WP_076755290.1">
    <property type="nucleotide sequence ID" value="NZ_CP023018.1"/>
</dbReference>
<dbReference type="InterPro" id="IPR011060">
    <property type="entry name" value="RibuloseP-bd_barrel"/>
</dbReference>
<keyword evidence="2 5" id="KW-0028">Amino-acid biosynthesis</keyword>
<dbReference type="PANTHER" id="PTHR21235">
    <property type="entry name" value="IMIDAZOLE GLYCEROL PHOSPHATE SYNTHASE SUBUNIT HISF/H IGP SYNTHASE SUBUNIT HISF/H"/>
    <property type="match status" value="1"/>
</dbReference>
<dbReference type="Proteomes" id="UP000223759">
    <property type="component" value="Unassembled WGS sequence"/>
</dbReference>
<evidence type="ECO:0000256" key="4">
    <source>
        <dbReference type="ARBA" id="ARBA00029440"/>
    </source>
</evidence>
<comment type="similarity">
    <text evidence="1 5">Belongs to the HisA/HisF family.</text>
</comment>
<evidence type="ECO:0000256" key="3">
    <source>
        <dbReference type="ARBA" id="ARBA00023102"/>
    </source>
</evidence>
<reference evidence="6 7" key="1">
    <citation type="submission" date="2017-01" db="EMBL/GenBank/DDBJ databases">
        <authorList>
            <person name="Mah S.A."/>
            <person name="Swanson W.J."/>
            <person name="Moy G.W."/>
            <person name="Vacquier V.D."/>
        </authorList>
    </citation>
    <scope>NUCLEOTIDE SEQUENCE [LARGE SCALE GENOMIC DNA]</scope>
    <source>
        <strain evidence="6 7">M9</strain>
    </source>
</reference>
<protein>
    <submittedName>
        <fullName evidence="6">Cyclase</fullName>
    </submittedName>
</protein>
<comment type="pathway">
    <text evidence="4">Amino-acid biosynthesis.</text>
</comment>
<dbReference type="STRING" id="233100.SAMN05216526_0836"/>
<dbReference type="Gene3D" id="3.20.20.70">
    <property type="entry name" value="Aldolase class I"/>
    <property type="match status" value="1"/>
</dbReference>
<accession>A0A1R3VU05</accession>
<dbReference type="EMBL" id="FTPK01000002">
    <property type="protein sequence ID" value="SIT68377.1"/>
    <property type="molecule type" value="Genomic_DNA"/>
</dbReference>
<name>A0A1R3VU05_9GAMM</name>
<dbReference type="PANTHER" id="PTHR21235:SF2">
    <property type="entry name" value="IMIDAZOLE GLYCEROL PHOSPHATE SYNTHASE HISHF"/>
    <property type="match status" value="1"/>
</dbReference>
<dbReference type="AlphaFoldDB" id="A0A1R3VU05"/>
<keyword evidence="7" id="KW-1185">Reference proteome</keyword>
<dbReference type="InterPro" id="IPR006062">
    <property type="entry name" value="His_biosynth"/>
</dbReference>
<evidence type="ECO:0000256" key="2">
    <source>
        <dbReference type="ARBA" id="ARBA00022605"/>
    </source>
</evidence>
<dbReference type="OrthoDB" id="9781903at2"/>
<dbReference type="GO" id="GO:0000107">
    <property type="term" value="F:imidazoleglycerol-phosphate synthase activity"/>
    <property type="evidence" value="ECO:0007669"/>
    <property type="project" value="TreeGrafter"/>
</dbReference>
<dbReference type="InterPro" id="IPR050064">
    <property type="entry name" value="IGPS_HisA/HisF"/>
</dbReference>
<sequence>MLKKRIIFTLLYDNGHFVLSRNFRLQKVGTIDWLQKNYNFAHIAFYIDELVVLDVSRSQRDVNRFSETLKALTKGCFAPIAAGGGVRDLEHARTLLRSGADKVVVNSALFDDQRLVANLAQEFGQQCVVGSIDLKRNSDGVFGLYTKNGSEMKCESVSDLLEKIPSDCVGELYLNSINQDGTGRGFDLSVLNLCPAGLNLPIILAGGAGHGLHLLKGLCDKRVDAVATAHLFNFVGDGLKKARALVTEQEIQLAKWPPPNQVEENLRLTDGVKN</sequence>
<evidence type="ECO:0000313" key="6">
    <source>
        <dbReference type="EMBL" id="SIT68377.1"/>
    </source>
</evidence>
<dbReference type="SUPFAM" id="SSF51366">
    <property type="entry name" value="Ribulose-phoshate binding barrel"/>
    <property type="match status" value="1"/>
</dbReference>
<dbReference type="InterPro" id="IPR013785">
    <property type="entry name" value="Aldolase_TIM"/>
</dbReference>